<evidence type="ECO:0000256" key="2">
    <source>
        <dbReference type="ARBA" id="ARBA00023002"/>
    </source>
</evidence>
<dbReference type="PROSITE" id="PS00913">
    <property type="entry name" value="ADH_IRON_1"/>
    <property type="match status" value="1"/>
</dbReference>
<reference evidence="7" key="1">
    <citation type="journal article" date="2019" name="Int. J. Syst. Evol. Microbiol.">
        <title>The Global Catalogue of Microorganisms (GCM) 10K type strain sequencing project: providing services to taxonomists for standard genome sequencing and annotation.</title>
        <authorList>
            <consortium name="The Broad Institute Genomics Platform"/>
            <consortium name="The Broad Institute Genome Sequencing Center for Infectious Disease"/>
            <person name="Wu L."/>
            <person name="Ma J."/>
        </authorList>
    </citation>
    <scope>NUCLEOTIDE SEQUENCE [LARGE SCALE GENOMIC DNA]</scope>
    <source>
        <strain evidence="7">CGMCC 4.1437</strain>
    </source>
</reference>
<dbReference type="InterPro" id="IPR056798">
    <property type="entry name" value="ADH_Fe_C"/>
</dbReference>
<dbReference type="EMBL" id="JBHSOF010000035">
    <property type="protein sequence ID" value="MFC5666053.1"/>
    <property type="molecule type" value="Genomic_DNA"/>
</dbReference>
<accession>A0ABW0X8L7</accession>
<protein>
    <submittedName>
        <fullName evidence="6">Iron-containing alcohol dehydrogenase</fullName>
        <ecNumber evidence="6">1.1.1.1</ecNumber>
    </submittedName>
</protein>
<proteinExistence type="inferred from homology"/>
<sequence>MTADPHPGTVDLADLADLPVPTRVVFGRGTLDRLGPLAAPLGGHALLVCGRTAMRRTGVLDRAVGSLTAAGLAVTVFDRIGANPRSDEIDEALALARASGCDLVVGLGGGSAIDAAKAVAVADGADTVRELIGRTLPRSAGALPVVAVPTTAGSGSEVTQGAIVTDVVRGFKSGIRGEAVAPRIALVDPDLTDRLPAAVALESGFDALAHAVEGAVARRATARSRAYSHRALALIRDHLPGLARGAATPEAREAMALAALLGGVNVTTVSTCLPHRLQQAMGAVPGNPLSHGRGLALLYPAWLRSARPFADEAFDAIGDTLGHRDAATAVDALLARTGLGTSLTEQGYTERDIDTFVAGLSGNLENDPHPEVDTELVRSLYRASLAR</sequence>
<dbReference type="Gene3D" id="1.20.1090.10">
    <property type="entry name" value="Dehydroquinate synthase-like - alpha domain"/>
    <property type="match status" value="1"/>
</dbReference>
<dbReference type="SUPFAM" id="SSF56796">
    <property type="entry name" value="Dehydroquinate synthase-like"/>
    <property type="match status" value="1"/>
</dbReference>
<dbReference type="Proteomes" id="UP001595975">
    <property type="component" value="Unassembled WGS sequence"/>
</dbReference>
<feature type="domain" description="Fe-containing alcohol dehydrogenase-like C-terminal" evidence="5">
    <location>
        <begin position="202"/>
        <end position="383"/>
    </location>
</feature>
<dbReference type="Pfam" id="PF25137">
    <property type="entry name" value="ADH_Fe_C"/>
    <property type="match status" value="1"/>
</dbReference>
<dbReference type="Pfam" id="PF00465">
    <property type="entry name" value="Fe-ADH"/>
    <property type="match status" value="1"/>
</dbReference>
<dbReference type="GO" id="GO:0004022">
    <property type="term" value="F:alcohol dehydrogenase (NAD+) activity"/>
    <property type="evidence" value="ECO:0007669"/>
    <property type="project" value="UniProtKB-EC"/>
</dbReference>
<name>A0ABW0X8L7_9ACTN</name>
<evidence type="ECO:0000259" key="5">
    <source>
        <dbReference type="Pfam" id="PF25137"/>
    </source>
</evidence>
<evidence type="ECO:0000259" key="4">
    <source>
        <dbReference type="Pfam" id="PF00465"/>
    </source>
</evidence>
<keyword evidence="7" id="KW-1185">Reference proteome</keyword>
<comment type="caution">
    <text evidence="6">The sequence shown here is derived from an EMBL/GenBank/DDBJ whole genome shotgun (WGS) entry which is preliminary data.</text>
</comment>
<evidence type="ECO:0000256" key="1">
    <source>
        <dbReference type="ARBA" id="ARBA00007358"/>
    </source>
</evidence>
<evidence type="ECO:0000256" key="3">
    <source>
        <dbReference type="ARBA" id="ARBA00023027"/>
    </source>
</evidence>
<evidence type="ECO:0000313" key="7">
    <source>
        <dbReference type="Proteomes" id="UP001595975"/>
    </source>
</evidence>
<dbReference type="EC" id="1.1.1.1" evidence="6"/>
<comment type="similarity">
    <text evidence="1">Belongs to the iron-containing alcohol dehydrogenase family.</text>
</comment>
<evidence type="ECO:0000313" key="6">
    <source>
        <dbReference type="EMBL" id="MFC5666053.1"/>
    </source>
</evidence>
<dbReference type="RefSeq" id="WP_380227730.1">
    <property type="nucleotide sequence ID" value="NZ_JBHSOF010000035.1"/>
</dbReference>
<gene>
    <name evidence="6" type="ORF">ACFP3U_24125</name>
</gene>
<dbReference type="InterPro" id="IPR001670">
    <property type="entry name" value="ADH_Fe/GldA"/>
</dbReference>
<dbReference type="PANTHER" id="PTHR11496:SF102">
    <property type="entry name" value="ALCOHOL DEHYDROGENASE 4"/>
    <property type="match status" value="1"/>
</dbReference>
<dbReference type="InterPro" id="IPR018211">
    <property type="entry name" value="ADH_Fe_CS"/>
</dbReference>
<keyword evidence="2 6" id="KW-0560">Oxidoreductase</keyword>
<dbReference type="InterPro" id="IPR039697">
    <property type="entry name" value="Alcohol_dehydrogenase_Fe"/>
</dbReference>
<dbReference type="Gene3D" id="3.40.50.1970">
    <property type="match status" value="1"/>
</dbReference>
<dbReference type="PANTHER" id="PTHR11496">
    <property type="entry name" value="ALCOHOL DEHYDROGENASE"/>
    <property type="match status" value="1"/>
</dbReference>
<feature type="domain" description="Alcohol dehydrogenase iron-type/glycerol dehydrogenase GldA" evidence="4">
    <location>
        <begin position="21"/>
        <end position="189"/>
    </location>
</feature>
<organism evidence="6 7">
    <name type="scientific">Kitasatospora misakiensis</name>
    <dbReference type="NCBI Taxonomy" id="67330"/>
    <lineage>
        <taxon>Bacteria</taxon>
        <taxon>Bacillati</taxon>
        <taxon>Actinomycetota</taxon>
        <taxon>Actinomycetes</taxon>
        <taxon>Kitasatosporales</taxon>
        <taxon>Streptomycetaceae</taxon>
        <taxon>Kitasatospora</taxon>
    </lineage>
</organism>
<keyword evidence="3" id="KW-0520">NAD</keyword>